<protein>
    <submittedName>
        <fullName evidence="2">Uncharacterized protein</fullName>
    </submittedName>
</protein>
<dbReference type="AlphaFoldDB" id="A0A059KPV1"/>
<dbReference type="Proteomes" id="UP000026714">
    <property type="component" value="Unassembled WGS sequence"/>
</dbReference>
<comment type="caution">
    <text evidence="2">The sequence shown here is derived from an EMBL/GenBank/DDBJ whole genome shotgun (WGS) entry which is preliminary data.</text>
</comment>
<organism evidence="2 3">
    <name type="scientific">Sphaerotilus natans subsp. natans DSM 6575</name>
    <dbReference type="NCBI Taxonomy" id="1286631"/>
    <lineage>
        <taxon>Bacteria</taxon>
        <taxon>Pseudomonadati</taxon>
        <taxon>Pseudomonadota</taxon>
        <taxon>Betaproteobacteria</taxon>
        <taxon>Burkholderiales</taxon>
        <taxon>Sphaerotilaceae</taxon>
        <taxon>Sphaerotilus</taxon>
    </lineage>
</organism>
<proteinExistence type="predicted"/>
<feature type="region of interest" description="Disordered" evidence="1">
    <location>
        <begin position="1"/>
        <end position="43"/>
    </location>
</feature>
<accession>A0A059KPV1</accession>
<reference evidence="2 3" key="1">
    <citation type="journal article" date="2014" name="FEMS Microbiol. Ecol.">
        <title>Sphaerotilus natans encrusted with nanoball-shaped Fe(III) oxide minerals formed by nitrate-reducing mixotrophic Fe(II) oxidation.</title>
        <authorList>
            <person name="Park S."/>
            <person name="Kim D.H."/>
            <person name="Lee J.H."/>
            <person name="Hur H.G."/>
        </authorList>
    </citation>
    <scope>NUCLEOTIDE SEQUENCE [LARGE SCALE GENOMIC DNA]</scope>
    <source>
        <strain evidence="2 3">DSM 6575</strain>
    </source>
</reference>
<evidence type="ECO:0000256" key="1">
    <source>
        <dbReference type="SAM" id="MobiDB-lite"/>
    </source>
</evidence>
<gene>
    <name evidence="2" type="ORF">X805_12950</name>
</gene>
<dbReference type="EMBL" id="AZRA01000030">
    <property type="protein sequence ID" value="KDB53123.1"/>
    <property type="molecule type" value="Genomic_DNA"/>
</dbReference>
<keyword evidence="3" id="KW-1185">Reference proteome</keyword>
<evidence type="ECO:0000313" key="2">
    <source>
        <dbReference type="EMBL" id="KDB53123.1"/>
    </source>
</evidence>
<sequence length="43" mass="4784">MLPSVAGGQVALRRDSRGRQTGHRERGDGTGSGPRCRLFLRRY</sequence>
<feature type="compositionally biased region" description="Basic and acidic residues" evidence="1">
    <location>
        <begin position="12"/>
        <end position="28"/>
    </location>
</feature>
<evidence type="ECO:0000313" key="3">
    <source>
        <dbReference type="Proteomes" id="UP000026714"/>
    </source>
</evidence>
<name>A0A059KPV1_9BURK</name>